<dbReference type="RefSeq" id="WP_209210988.1">
    <property type="nucleotide sequence ID" value="NZ_JAFFZM010000007.1"/>
</dbReference>
<evidence type="ECO:0000256" key="3">
    <source>
        <dbReference type="ARBA" id="ARBA00023125"/>
    </source>
</evidence>
<dbReference type="InterPro" id="IPR036390">
    <property type="entry name" value="WH_DNA-bd_sf"/>
</dbReference>
<dbReference type="PANTHER" id="PTHR30346:SF0">
    <property type="entry name" value="HCA OPERON TRANSCRIPTIONAL ACTIVATOR HCAR"/>
    <property type="match status" value="1"/>
</dbReference>
<gene>
    <name evidence="6" type="ORF">JW613_13145</name>
</gene>
<evidence type="ECO:0000256" key="1">
    <source>
        <dbReference type="ARBA" id="ARBA00009437"/>
    </source>
</evidence>
<dbReference type="Pfam" id="PF00126">
    <property type="entry name" value="HTH_1"/>
    <property type="match status" value="1"/>
</dbReference>
<protein>
    <submittedName>
        <fullName evidence="6">LysR family transcriptional regulator</fullName>
    </submittedName>
</protein>
<keyword evidence="7" id="KW-1185">Reference proteome</keyword>
<dbReference type="PROSITE" id="PS50931">
    <property type="entry name" value="HTH_LYSR"/>
    <property type="match status" value="1"/>
</dbReference>
<dbReference type="InterPro" id="IPR036388">
    <property type="entry name" value="WH-like_DNA-bd_sf"/>
</dbReference>
<comment type="caution">
    <text evidence="6">The sequence shown here is derived from an EMBL/GenBank/DDBJ whole genome shotgun (WGS) entry which is preliminary data.</text>
</comment>
<comment type="similarity">
    <text evidence="1">Belongs to the LysR transcriptional regulatory family.</text>
</comment>
<sequence>MERHEIEVFLTLAEELHFGRTADRLGLTQGRVSQTVKKLERRFGADLFERTSRRVALTRLGKQLRDGIEPPYQRIQEEIAAVAAAGRGVTGTLRVGFSGAFTGHLLQHITEQYARRHPGVEVRLQQIQLFDPFGPLRAGQVDVQVTERPVNEPDLTLGPVLVREPRALLVANAHPFALRESVSIEDWADCRLLSVGGASAPQYWLEHLFPTRTPSGRPIPRGPAVLYWEDAMTVIRANQAVCPLSLAASRYYTHTGLAYLPVPDAPPLEYGLVWQTARSTKLALAFIQAAEAAVNARGGPDRALATLHDSTRETT</sequence>
<evidence type="ECO:0000313" key="7">
    <source>
        <dbReference type="Proteomes" id="UP000721954"/>
    </source>
</evidence>
<dbReference type="InterPro" id="IPR000847">
    <property type="entry name" value="LysR_HTH_N"/>
</dbReference>
<dbReference type="CDD" id="cd05466">
    <property type="entry name" value="PBP2_LTTR_substrate"/>
    <property type="match status" value="1"/>
</dbReference>
<keyword evidence="3" id="KW-0238">DNA-binding</keyword>
<name>A0ABS3XV27_9ACTN</name>
<dbReference type="PANTHER" id="PTHR30346">
    <property type="entry name" value="TRANSCRIPTIONAL DUAL REGULATOR HCAR-RELATED"/>
    <property type="match status" value="1"/>
</dbReference>
<dbReference type="PRINTS" id="PR00039">
    <property type="entry name" value="HTHLYSR"/>
</dbReference>
<proteinExistence type="inferred from homology"/>
<evidence type="ECO:0000259" key="5">
    <source>
        <dbReference type="PROSITE" id="PS50931"/>
    </source>
</evidence>
<dbReference type="SUPFAM" id="SSF46785">
    <property type="entry name" value="Winged helix' DNA-binding domain"/>
    <property type="match status" value="1"/>
</dbReference>
<evidence type="ECO:0000256" key="4">
    <source>
        <dbReference type="ARBA" id="ARBA00023163"/>
    </source>
</evidence>
<reference evidence="6 7" key="1">
    <citation type="submission" date="2021-02" db="EMBL/GenBank/DDBJ databases">
        <title>Streptomyces spirodelae sp. nov., isolated from duckweed.</title>
        <authorList>
            <person name="Saimee Y."/>
            <person name="Duangmal K."/>
        </authorList>
    </citation>
    <scope>NUCLEOTIDE SEQUENCE [LARGE SCALE GENOMIC DNA]</scope>
    <source>
        <strain evidence="6 7">DSM 42105</strain>
    </source>
</reference>
<accession>A0ABS3XV27</accession>
<keyword evidence="4" id="KW-0804">Transcription</keyword>
<dbReference type="Proteomes" id="UP000721954">
    <property type="component" value="Unassembled WGS sequence"/>
</dbReference>
<keyword evidence="2" id="KW-0805">Transcription regulation</keyword>
<dbReference type="Pfam" id="PF03466">
    <property type="entry name" value="LysR_substrate"/>
    <property type="match status" value="1"/>
</dbReference>
<dbReference type="SUPFAM" id="SSF53850">
    <property type="entry name" value="Periplasmic binding protein-like II"/>
    <property type="match status" value="1"/>
</dbReference>
<dbReference type="Gene3D" id="1.10.10.10">
    <property type="entry name" value="Winged helix-like DNA-binding domain superfamily/Winged helix DNA-binding domain"/>
    <property type="match status" value="1"/>
</dbReference>
<organism evidence="6 7">
    <name type="scientific">Streptomyces smyrnaeus</name>
    <dbReference type="NCBI Taxonomy" id="1387713"/>
    <lineage>
        <taxon>Bacteria</taxon>
        <taxon>Bacillati</taxon>
        <taxon>Actinomycetota</taxon>
        <taxon>Actinomycetes</taxon>
        <taxon>Kitasatosporales</taxon>
        <taxon>Streptomycetaceae</taxon>
        <taxon>Streptomyces</taxon>
    </lineage>
</organism>
<dbReference type="Gene3D" id="3.40.190.10">
    <property type="entry name" value="Periplasmic binding protein-like II"/>
    <property type="match status" value="2"/>
</dbReference>
<evidence type="ECO:0000256" key="2">
    <source>
        <dbReference type="ARBA" id="ARBA00023015"/>
    </source>
</evidence>
<dbReference type="GeneID" id="96259559"/>
<evidence type="ECO:0000313" key="6">
    <source>
        <dbReference type="EMBL" id="MBO8199241.1"/>
    </source>
</evidence>
<dbReference type="EMBL" id="JAFFZM010000007">
    <property type="protein sequence ID" value="MBO8199241.1"/>
    <property type="molecule type" value="Genomic_DNA"/>
</dbReference>
<feature type="domain" description="HTH lysR-type" evidence="5">
    <location>
        <begin position="1"/>
        <end position="58"/>
    </location>
</feature>
<dbReference type="InterPro" id="IPR005119">
    <property type="entry name" value="LysR_subst-bd"/>
</dbReference>